<keyword evidence="6 10" id="KW-0378">Hydrolase</keyword>
<dbReference type="GO" id="GO:0004252">
    <property type="term" value="F:serine-type endopeptidase activity"/>
    <property type="evidence" value="ECO:0007669"/>
    <property type="project" value="InterPro"/>
</dbReference>
<evidence type="ECO:0000256" key="5">
    <source>
        <dbReference type="ARBA" id="ARBA00022692"/>
    </source>
</evidence>
<protein>
    <recommendedName>
        <fullName evidence="10">Rhomboid-type serine protease</fullName>
        <ecNumber evidence="10">3.4.21.105</ecNumber>
    </recommendedName>
</protein>
<dbReference type="OMA" id="PIMIKPQ"/>
<comment type="caution">
    <text evidence="10">Lacks conserved residue(s) required for the propagation of feature annotation.</text>
</comment>
<dbReference type="RefSeq" id="XP_002837852.1">
    <property type="nucleotide sequence ID" value="XM_002837806.1"/>
</dbReference>
<dbReference type="InterPro" id="IPR035952">
    <property type="entry name" value="Rhomboid-like_sf"/>
</dbReference>
<dbReference type="PANTHER" id="PTHR22936">
    <property type="entry name" value="RHOMBOID-RELATED"/>
    <property type="match status" value="1"/>
</dbReference>
<dbReference type="Pfam" id="PF01694">
    <property type="entry name" value="Rhomboid"/>
    <property type="match status" value="1"/>
</dbReference>
<keyword evidence="4 10" id="KW-0645">Protease</keyword>
<dbReference type="GO" id="GO:0006508">
    <property type="term" value="P:proteolysis"/>
    <property type="evidence" value="ECO:0007669"/>
    <property type="project" value="UniProtKB-KW"/>
</dbReference>
<evidence type="ECO:0000256" key="9">
    <source>
        <dbReference type="ARBA" id="ARBA00023136"/>
    </source>
</evidence>
<feature type="transmembrane region" description="Helical" evidence="10">
    <location>
        <begin position="338"/>
        <end position="359"/>
    </location>
</feature>
<gene>
    <name evidence="13" type="ORF">GSTUM_00005730001</name>
</gene>
<keyword evidence="14" id="KW-1185">Reference proteome</keyword>
<keyword evidence="7 10" id="KW-0720">Serine protease</keyword>
<dbReference type="Gene3D" id="1.20.1540.10">
    <property type="entry name" value="Rhomboid-like"/>
    <property type="match status" value="1"/>
</dbReference>
<evidence type="ECO:0000256" key="10">
    <source>
        <dbReference type="RuleBase" id="RU362115"/>
    </source>
</evidence>
<feature type="domain" description="Peptidase S54 rhomboid" evidence="12">
    <location>
        <begin position="273"/>
        <end position="410"/>
    </location>
</feature>
<dbReference type="AlphaFoldDB" id="D5GC00"/>
<feature type="region of interest" description="Disordered" evidence="11">
    <location>
        <begin position="1"/>
        <end position="151"/>
    </location>
</feature>
<evidence type="ECO:0000256" key="6">
    <source>
        <dbReference type="ARBA" id="ARBA00022801"/>
    </source>
</evidence>
<keyword evidence="5 10" id="KW-0812">Transmembrane</keyword>
<dbReference type="InterPro" id="IPR002610">
    <property type="entry name" value="Peptidase_S54_rhomboid-like"/>
</dbReference>
<dbReference type="GO" id="GO:0016020">
    <property type="term" value="C:membrane"/>
    <property type="evidence" value="ECO:0007669"/>
    <property type="project" value="UniProtKB-SubCell"/>
</dbReference>
<dbReference type="HOGENOM" id="CLU_022618_0_1_1"/>
<dbReference type="KEGG" id="tml:GSTUM_00005730001"/>
<evidence type="ECO:0000256" key="3">
    <source>
        <dbReference type="ARBA" id="ARBA00009045"/>
    </source>
</evidence>
<evidence type="ECO:0000256" key="8">
    <source>
        <dbReference type="ARBA" id="ARBA00022989"/>
    </source>
</evidence>
<comment type="function">
    <text evidence="10">Serine protease involved in intramembrane proteolysis.</text>
</comment>
<dbReference type="STRING" id="656061.D5GC00"/>
<evidence type="ECO:0000256" key="2">
    <source>
        <dbReference type="ARBA" id="ARBA00004141"/>
    </source>
</evidence>
<evidence type="ECO:0000256" key="1">
    <source>
        <dbReference type="ARBA" id="ARBA00000156"/>
    </source>
</evidence>
<accession>D5GC00</accession>
<comment type="similarity">
    <text evidence="3 10">Belongs to the peptidase S54 family.</text>
</comment>
<evidence type="ECO:0000259" key="12">
    <source>
        <dbReference type="Pfam" id="PF01694"/>
    </source>
</evidence>
<dbReference type="eggNOG" id="KOG2289">
    <property type="taxonomic scope" value="Eukaryota"/>
</dbReference>
<dbReference type="InParanoid" id="D5GC00"/>
<dbReference type="EC" id="3.4.21.105" evidence="10"/>
<evidence type="ECO:0000256" key="7">
    <source>
        <dbReference type="ARBA" id="ARBA00022825"/>
    </source>
</evidence>
<reference evidence="13 14" key="1">
    <citation type="journal article" date="2010" name="Nature">
        <title>Perigord black truffle genome uncovers evolutionary origins and mechanisms of symbiosis.</title>
        <authorList>
            <person name="Martin F."/>
            <person name="Kohler A."/>
            <person name="Murat C."/>
            <person name="Balestrini R."/>
            <person name="Coutinho P.M."/>
            <person name="Jaillon O."/>
            <person name="Montanini B."/>
            <person name="Morin E."/>
            <person name="Noel B."/>
            <person name="Percudani R."/>
            <person name="Porcel B."/>
            <person name="Rubini A."/>
            <person name="Amicucci A."/>
            <person name="Amselem J."/>
            <person name="Anthouard V."/>
            <person name="Arcioni S."/>
            <person name="Artiguenave F."/>
            <person name="Aury J.M."/>
            <person name="Ballario P."/>
            <person name="Bolchi A."/>
            <person name="Brenna A."/>
            <person name="Brun A."/>
            <person name="Buee M."/>
            <person name="Cantarel B."/>
            <person name="Chevalier G."/>
            <person name="Couloux A."/>
            <person name="Da Silva C."/>
            <person name="Denoeud F."/>
            <person name="Duplessis S."/>
            <person name="Ghignone S."/>
            <person name="Hilselberger B."/>
            <person name="Iotti M."/>
            <person name="Marcais B."/>
            <person name="Mello A."/>
            <person name="Miranda M."/>
            <person name="Pacioni G."/>
            <person name="Quesneville H."/>
            <person name="Riccioni C."/>
            <person name="Ruotolo R."/>
            <person name="Splivallo R."/>
            <person name="Stocchi V."/>
            <person name="Tisserant E."/>
            <person name="Viscomi A.R."/>
            <person name="Zambonelli A."/>
            <person name="Zampieri E."/>
            <person name="Henrissat B."/>
            <person name="Lebrun M.H."/>
            <person name="Paolocci F."/>
            <person name="Bonfante P."/>
            <person name="Ottonello S."/>
            <person name="Wincker P."/>
        </authorList>
    </citation>
    <scope>NUCLEOTIDE SEQUENCE [LARGE SCALE GENOMIC DNA]</scope>
    <source>
        <strain evidence="13 14">Mel28</strain>
    </source>
</reference>
<evidence type="ECO:0000256" key="11">
    <source>
        <dbReference type="SAM" id="MobiDB-lite"/>
    </source>
</evidence>
<feature type="compositionally biased region" description="Low complexity" evidence="11">
    <location>
        <begin position="32"/>
        <end position="43"/>
    </location>
</feature>
<feature type="compositionally biased region" description="Polar residues" evidence="11">
    <location>
        <begin position="120"/>
        <end position="129"/>
    </location>
</feature>
<evidence type="ECO:0000256" key="4">
    <source>
        <dbReference type="ARBA" id="ARBA00022670"/>
    </source>
</evidence>
<dbReference type="SUPFAM" id="SSF144091">
    <property type="entry name" value="Rhomboid-like"/>
    <property type="match status" value="1"/>
</dbReference>
<dbReference type="EMBL" id="FN430098">
    <property type="protein sequence ID" value="CAZ82043.1"/>
    <property type="molecule type" value="Genomic_DNA"/>
</dbReference>
<feature type="transmembrane region" description="Helical" evidence="10">
    <location>
        <begin position="471"/>
        <end position="493"/>
    </location>
</feature>
<proteinExistence type="inferred from homology"/>
<comment type="subcellular location">
    <subcellularLocation>
        <location evidence="2 10">Membrane</location>
        <topology evidence="2 10">Multi-pass membrane protein</topology>
    </subcellularLocation>
</comment>
<dbReference type="GeneID" id="9181312"/>
<organism evidence="13 14">
    <name type="scientific">Tuber melanosporum (strain Mel28)</name>
    <name type="common">Perigord black truffle</name>
    <dbReference type="NCBI Taxonomy" id="656061"/>
    <lineage>
        <taxon>Eukaryota</taxon>
        <taxon>Fungi</taxon>
        <taxon>Dikarya</taxon>
        <taxon>Ascomycota</taxon>
        <taxon>Pezizomycotina</taxon>
        <taxon>Pezizomycetes</taxon>
        <taxon>Pezizales</taxon>
        <taxon>Tuberaceae</taxon>
        <taxon>Tuber</taxon>
    </lineage>
</organism>
<feature type="transmembrane region" description="Helical" evidence="10">
    <location>
        <begin position="371"/>
        <end position="387"/>
    </location>
</feature>
<evidence type="ECO:0000313" key="13">
    <source>
        <dbReference type="EMBL" id="CAZ82043.1"/>
    </source>
</evidence>
<dbReference type="PANTHER" id="PTHR22936:SF69">
    <property type="entry name" value="RHOMBOID-LIKE PROTEIN"/>
    <property type="match status" value="1"/>
</dbReference>
<dbReference type="Proteomes" id="UP000006911">
    <property type="component" value="Unassembled WGS sequence"/>
</dbReference>
<name>D5GC00_TUBMM</name>
<keyword evidence="9 10" id="KW-0472">Membrane</keyword>
<sequence length="551" mass="60008">MAAAEFYNTGPHPSGSHGPNDDDDYDRHNTHSPISSISNSASPVHKPLPSQPSFPPTHAATGYSDDFFGRPHSTQSIDTAYHPHEFDRPISPSHSSSYSSHDPYGKSAEPYNDDIPLNDTRPSQNSSHNLAAVEGGGFSGPKGKKGKSSFLKSNKGRRPWFCYIMAAIQISVFIAELARNAALTKTPIAIKPQFNPMIGPSVHVLINMGARFVPCMKTIKDITDKPGISYPCPNTTVEDTSREGCTLAKWCGFNGANIPSDLGGAAQAGSEPNQWYRFITPIFLHAGLIHIAFNMLVQLKLGTEMERDIGHLRFAIVYFAAGIFGFVFGGNFAPNGQPSTGCSGSLFGIFALMLLDLLWTWGSRKSPKKDLAFLLVEIIICFVIGLLPGLDNFSHIGGFLMGLFLGLTVLHSPPSIRQKIGAGEPPYTPMTTNRPPYAANPHSTLPGGFGGFLKNPAGFFKGRKPLWWAWWLVRAATLATALIVMVVLINNFYKYKKTCGWCKYLSCLPVLNWCEMGALTMTNTTTSSDTSDNPARMLARSLAPQDLAQFL</sequence>
<feature type="transmembrane region" description="Helical" evidence="10">
    <location>
        <begin position="278"/>
        <end position="299"/>
    </location>
</feature>
<keyword evidence="8 10" id="KW-1133">Transmembrane helix</keyword>
<feature type="compositionally biased region" description="Low complexity" evidence="11">
    <location>
        <begin position="91"/>
        <end position="102"/>
    </location>
</feature>
<evidence type="ECO:0000313" key="14">
    <source>
        <dbReference type="Proteomes" id="UP000006911"/>
    </source>
</evidence>
<feature type="transmembrane region" description="Helical" evidence="10">
    <location>
        <begin position="311"/>
        <end position="332"/>
    </location>
</feature>
<dbReference type="InterPro" id="IPR022764">
    <property type="entry name" value="Peptidase_S54_rhomboid_dom"/>
</dbReference>
<comment type="catalytic activity">
    <reaction evidence="1 10">
        <text>Cleaves type-1 transmembrane domains using a catalytic dyad composed of serine and histidine that are contributed by different transmembrane domains.</text>
        <dbReference type="EC" id="3.4.21.105"/>
    </reaction>
</comment>